<dbReference type="CDD" id="cd15830">
    <property type="entry name" value="BamD"/>
    <property type="match status" value="1"/>
</dbReference>
<dbReference type="SUPFAM" id="SSF48452">
    <property type="entry name" value="TPR-like"/>
    <property type="match status" value="1"/>
</dbReference>
<dbReference type="PANTHER" id="PTHR37423:SF1">
    <property type="entry name" value="OUTER MEMBRANE PROTEIN ASSEMBLY FACTOR BAMD"/>
    <property type="match status" value="1"/>
</dbReference>
<proteinExistence type="inferred from homology"/>
<feature type="region of interest" description="Disordered" evidence="7">
    <location>
        <begin position="313"/>
        <end position="375"/>
    </location>
</feature>
<sequence>MKSSSALKLAAATLASVLWLTGCSSDAKRDPSARPVNPFKDKDSRSSLNKSQVSERELKLEADQLYRVARKALDSSDFTEAQTRYDTLIERYPFTEYAVQAELEKIYAMQREFRPDEALAAADRFLREHPRHAGADYVQYLKGVIQAERDAGLLDSLPLDHTKGDVGSLRKAYDEFSLLIQKYPNSRYGEDARARMVDLRNRIAANEMHVVHYYERRGAHLAAAKRAEQIIAQYPGAPATLEALKTLQKSYTALGLKQQADDAARILAAQPAASLSDRADSSASAPAPAPEPGVFSRIAGAFSFLDSSKRETTELVIPTGEGKTATPQTGEGGISINGSPLRVSINTGDEEAAAATPAPAAAAPAEEKKGEAPAEKRGFFTRVVDFFSFLDPDRKDEKK</sequence>
<keyword evidence="3 6" id="KW-0564">Palmitate</keyword>
<evidence type="ECO:0000256" key="3">
    <source>
        <dbReference type="ARBA" id="ARBA00023139"/>
    </source>
</evidence>
<comment type="caution">
    <text evidence="9">The sequence shown here is derived from an EMBL/GenBank/DDBJ whole genome shotgun (WGS) entry which is preliminary data.</text>
</comment>
<keyword evidence="1 6" id="KW-0732">Signal</keyword>
<dbReference type="GO" id="GO:0043165">
    <property type="term" value="P:Gram-negative-bacterium-type cell outer membrane assembly"/>
    <property type="evidence" value="ECO:0007669"/>
    <property type="project" value="UniProtKB-UniRule"/>
</dbReference>
<dbReference type="Pfam" id="PF13525">
    <property type="entry name" value="YfiO"/>
    <property type="match status" value="1"/>
</dbReference>
<dbReference type="GO" id="GO:0051205">
    <property type="term" value="P:protein insertion into membrane"/>
    <property type="evidence" value="ECO:0007669"/>
    <property type="project" value="UniProtKB-UniRule"/>
</dbReference>
<evidence type="ECO:0000256" key="4">
    <source>
        <dbReference type="ARBA" id="ARBA00023237"/>
    </source>
</evidence>
<name>A0A3N0VJR8_9GAMM</name>
<feature type="domain" description="Outer membrane lipoprotein BamD-like" evidence="8">
    <location>
        <begin position="61"/>
        <end position="264"/>
    </location>
</feature>
<dbReference type="PROSITE" id="PS51257">
    <property type="entry name" value="PROKAR_LIPOPROTEIN"/>
    <property type="match status" value="1"/>
</dbReference>
<dbReference type="InterPro" id="IPR039565">
    <property type="entry name" value="BamD-like"/>
</dbReference>
<organism evidence="9 10">
    <name type="scientific">Stagnimonas aquatica</name>
    <dbReference type="NCBI Taxonomy" id="2689987"/>
    <lineage>
        <taxon>Bacteria</taxon>
        <taxon>Pseudomonadati</taxon>
        <taxon>Pseudomonadota</taxon>
        <taxon>Gammaproteobacteria</taxon>
        <taxon>Nevskiales</taxon>
        <taxon>Nevskiaceae</taxon>
        <taxon>Stagnimonas</taxon>
    </lineage>
</organism>
<keyword evidence="5 6" id="KW-0449">Lipoprotein</keyword>
<dbReference type="FunCoup" id="A0A3N0VJR8">
    <property type="interactions" value="107"/>
</dbReference>
<keyword evidence="4 6" id="KW-0998">Cell outer membrane</keyword>
<comment type="subunit">
    <text evidence="6">Part of the Bam complex.</text>
</comment>
<dbReference type="InterPro" id="IPR017689">
    <property type="entry name" value="BamD"/>
</dbReference>
<keyword evidence="2 6" id="KW-0472">Membrane</keyword>
<evidence type="ECO:0000256" key="1">
    <source>
        <dbReference type="ARBA" id="ARBA00022729"/>
    </source>
</evidence>
<dbReference type="InterPro" id="IPR011990">
    <property type="entry name" value="TPR-like_helical_dom_sf"/>
</dbReference>
<keyword evidence="10" id="KW-1185">Reference proteome</keyword>
<dbReference type="NCBIfam" id="TIGR03302">
    <property type="entry name" value="OM_YfiO"/>
    <property type="match status" value="1"/>
</dbReference>
<feature type="compositionally biased region" description="Low complexity" evidence="7">
    <location>
        <begin position="353"/>
        <end position="364"/>
    </location>
</feature>
<feature type="compositionally biased region" description="Basic and acidic residues" evidence="7">
    <location>
        <begin position="365"/>
        <end position="375"/>
    </location>
</feature>
<comment type="similarity">
    <text evidence="6">Belongs to the BamD family.</text>
</comment>
<protein>
    <recommendedName>
        <fullName evidence="6">Outer membrane protein assembly factor BamD</fullName>
    </recommendedName>
</protein>
<evidence type="ECO:0000256" key="5">
    <source>
        <dbReference type="ARBA" id="ARBA00023288"/>
    </source>
</evidence>
<comment type="function">
    <text evidence="6">Part of the outer membrane protein assembly complex, which is involved in assembly and insertion of beta-barrel proteins into the outer membrane.</text>
</comment>
<comment type="subcellular location">
    <subcellularLocation>
        <location evidence="6">Cell outer membrane</location>
        <topology evidence="6">Lipid-anchor</topology>
    </subcellularLocation>
</comment>
<dbReference type="InParanoid" id="A0A3N0VJR8"/>
<dbReference type="HAMAP" id="MF_00922">
    <property type="entry name" value="OM_assembly_BamD"/>
    <property type="match status" value="1"/>
</dbReference>
<evidence type="ECO:0000313" key="10">
    <source>
        <dbReference type="Proteomes" id="UP000282106"/>
    </source>
</evidence>
<dbReference type="AlphaFoldDB" id="A0A3N0VJR8"/>
<evidence type="ECO:0000256" key="2">
    <source>
        <dbReference type="ARBA" id="ARBA00023136"/>
    </source>
</evidence>
<evidence type="ECO:0000313" key="9">
    <source>
        <dbReference type="EMBL" id="ROH92996.1"/>
    </source>
</evidence>
<gene>
    <name evidence="6" type="primary">bamD</name>
    <name evidence="9" type="ORF">ED208_00195</name>
</gene>
<evidence type="ECO:0000256" key="6">
    <source>
        <dbReference type="HAMAP-Rule" id="MF_00922"/>
    </source>
</evidence>
<reference evidence="9 10" key="1">
    <citation type="submission" date="2018-10" db="EMBL/GenBank/DDBJ databases">
        <authorList>
            <person name="Chen W.-M."/>
        </authorList>
    </citation>
    <scope>NUCLEOTIDE SEQUENCE [LARGE SCALE GENOMIC DNA]</scope>
    <source>
        <strain evidence="9 10">THS-13</strain>
    </source>
</reference>
<dbReference type="Proteomes" id="UP000282106">
    <property type="component" value="Unassembled WGS sequence"/>
</dbReference>
<dbReference type="EMBL" id="RJVO01000001">
    <property type="protein sequence ID" value="ROH92996.1"/>
    <property type="molecule type" value="Genomic_DNA"/>
</dbReference>
<dbReference type="GO" id="GO:1990063">
    <property type="term" value="C:Bam protein complex"/>
    <property type="evidence" value="ECO:0007669"/>
    <property type="project" value="TreeGrafter"/>
</dbReference>
<dbReference type="PANTHER" id="PTHR37423">
    <property type="entry name" value="SOLUBLE LYTIC MUREIN TRANSGLYCOSYLASE-RELATED"/>
    <property type="match status" value="1"/>
</dbReference>
<evidence type="ECO:0000259" key="8">
    <source>
        <dbReference type="Pfam" id="PF13525"/>
    </source>
</evidence>
<accession>A0A3N0VJR8</accession>
<dbReference type="Gene3D" id="1.25.40.10">
    <property type="entry name" value="Tetratricopeptide repeat domain"/>
    <property type="match status" value="1"/>
</dbReference>
<evidence type="ECO:0000256" key="7">
    <source>
        <dbReference type="SAM" id="MobiDB-lite"/>
    </source>
</evidence>
<feature type="region of interest" description="Disordered" evidence="7">
    <location>
        <begin position="26"/>
        <end position="54"/>
    </location>
</feature>
<dbReference type="RefSeq" id="WP_123209848.1">
    <property type="nucleotide sequence ID" value="NZ_RJVO01000001.1"/>
</dbReference>